<evidence type="ECO:0000313" key="2">
    <source>
        <dbReference type="Proteomes" id="UP000000305"/>
    </source>
</evidence>
<dbReference type="KEGG" id="dpx:DAPPUDRAFT_308036"/>
<protein>
    <submittedName>
        <fullName evidence="1">Uncharacterized protein</fullName>
    </submittedName>
</protein>
<proteinExistence type="predicted"/>
<dbReference type="AlphaFoldDB" id="E9HYG3"/>
<dbReference type="Proteomes" id="UP000000305">
    <property type="component" value="Unassembled WGS sequence"/>
</dbReference>
<dbReference type="EMBL" id="GL733156">
    <property type="protein sequence ID" value="EFX63217.1"/>
    <property type="molecule type" value="Genomic_DNA"/>
</dbReference>
<dbReference type="HOGENOM" id="CLU_303105_0_0_1"/>
<evidence type="ECO:0000313" key="1">
    <source>
        <dbReference type="EMBL" id="EFX63217.1"/>
    </source>
</evidence>
<dbReference type="InParanoid" id="E9HYG3"/>
<gene>
    <name evidence="1" type="ORF">DAPPUDRAFT_308036</name>
</gene>
<organism evidence="1 2">
    <name type="scientific">Daphnia pulex</name>
    <name type="common">Water flea</name>
    <dbReference type="NCBI Taxonomy" id="6669"/>
    <lineage>
        <taxon>Eukaryota</taxon>
        <taxon>Metazoa</taxon>
        <taxon>Ecdysozoa</taxon>
        <taxon>Arthropoda</taxon>
        <taxon>Crustacea</taxon>
        <taxon>Branchiopoda</taxon>
        <taxon>Diplostraca</taxon>
        <taxon>Cladocera</taxon>
        <taxon>Anomopoda</taxon>
        <taxon>Daphniidae</taxon>
        <taxon>Daphnia</taxon>
    </lineage>
</organism>
<accession>E9HYG3</accession>
<sequence length="983" mass="112269">MNSSRNQEWKELPKLESLATTTEMLKVLQDECKWIKEKFNSEGIEIKNAKEFAKANLTSLFFSEGLNANATLNDSDTTVDLLRKVYGEIKNEKAKLLSLFNQTTDECKTSLMQFQSNLNVCENENRNVANLVSFQYKDMNSSRKEEWKELTILGSNATTTELLNALQEEWKWIAQKLILDEIEIKNAKNFVKSNLTGLLSSEGLTSMASLNDNNTTVDHLRKVFNELKSEKENFLNQSTDECKTKFMQSQSDLNLCKIENENVATLVSLHYKEMNSSRNKEWKELPKFVLNATTTEMLKVLQDECKWIEGKITSDGIEIKNAKKFVKLNLTDIFFSEGVNSSATLNDSDTTVDLLKKVYGEIKNEKAKLLSLFNQTTDECKTSLMQFQSNLNVCENENRNVANLVSFQYKDMNSSRKEEWKELTILGSNATTTELLNALQEEWKWIAQKLILDEIEIKNAKNFVKSNLTGLLTFEGLTSMASLNDNNTTVDHLRKGLNSSATLNDSDTTVDLLKKVYGEIKNEKAKLLSLFNQTTDECKTSLMQFQSNLNVCENENRNVANLVSFQYKDMNSSRKEEWKELTILGSNATTTELLNALQEEWKWIAQKLNLDEIEIKNAKNFVKSNLTGLLSSKGLTSMASLNDNNTTVDHLRKMYNELKSEKENLLNQSTDECKTKFMQSQSNLNLCKIENENVATLVSLHYKEMNSSRNKERKELLNLVSNLSTTEMIKVLQDECNWIEGKFISDGIEIKNAKEFAKENLTKLFFSDGLSSNATLNDNDTTVDLLKKLYGELKNQKAKLLSLSNDKSQECKTSLMQSQSDFNICKIENENVATLVSLHYKEMNSSRNKESKELSNLVSNVSTTEMIKALHDECNWIEEKFTSDGIEIKNAQEFAKENLTKLFFSEGLSSKVTLNDSDTTVDLLKKVYGELKNQKAKLLSLSNDKTEECKTSLMHPNLISMFVKLRMEISLIWCHCIIMKWIL</sequence>
<name>E9HYG3_DAPPU</name>
<keyword evidence="2" id="KW-1185">Reference proteome</keyword>
<reference evidence="1 2" key="1">
    <citation type="journal article" date="2011" name="Science">
        <title>The ecoresponsive genome of Daphnia pulex.</title>
        <authorList>
            <person name="Colbourne J.K."/>
            <person name="Pfrender M.E."/>
            <person name="Gilbert D."/>
            <person name="Thomas W.K."/>
            <person name="Tucker A."/>
            <person name="Oakley T.H."/>
            <person name="Tokishita S."/>
            <person name="Aerts A."/>
            <person name="Arnold G.J."/>
            <person name="Basu M.K."/>
            <person name="Bauer D.J."/>
            <person name="Caceres C.E."/>
            <person name="Carmel L."/>
            <person name="Casola C."/>
            <person name="Choi J.H."/>
            <person name="Detter J.C."/>
            <person name="Dong Q."/>
            <person name="Dusheyko S."/>
            <person name="Eads B.D."/>
            <person name="Frohlich T."/>
            <person name="Geiler-Samerotte K.A."/>
            <person name="Gerlach D."/>
            <person name="Hatcher P."/>
            <person name="Jogdeo S."/>
            <person name="Krijgsveld J."/>
            <person name="Kriventseva E.V."/>
            <person name="Kultz D."/>
            <person name="Laforsch C."/>
            <person name="Lindquist E."/>
            <person name="Lopez J."/>
            <person name="Manak J.R."/>
            <person name="Muller J."/>
            <person name="Pangilinan J."/>
            <person name="Patwardhan R.P."/>
            <person name="Pitluck S."/>
            <person name="Pritham E.J."/>
            <person name="Rechtsteiner A."/>
            <person name="Rho M."/>
            <person name="Rogozin I.B."/>
            <person name="Sakarya O."/>
            <person name="Salamov A."/>
            <person name="Schaack S."/>
            <person name="Shapiro H."/>
            <person name="Shiga Y."/>
            <person name="Skalitzky C."/>
            <person name="Smith Z."/>
            <person name="Souvorov A."/>
            <person name="Sung W."/>
            <person name="Tang Z."/>
            <person name="Tsuchiya D."/>
            <person name="Tu H."/>
            <person name="Vos H."/>
            <person name="Wang M."/>
            <person name="Wolf Y.I."/>
            <person name="Yamagata H."/>
            <person name="Yamada T."/>
            <person name="Ye Y."/>
            <person name="Shaw J.R."/>
            <person name="Andrews J."/>
            <person name="Crease T.J."/>
            <person name="Tang H."/>
            <person name="Lucas S.M."/>
            <person name="Robertson H.M."/>
            <person name="Bork P."/>
            <person name="Koonin E.V."/>
            <person name="Zdobnov E.M."/>
            <person name="Grigoriev I.V."/>
            <person name="Lynch M."/>
            <person name="Boore J.L."/>
        </authorList>
    </citation>
    <scope>NUCLEOTIDE SEQUENCE [LARGE SCALE GENOMIC DNA]</scope>
</reference>